<gene>
    <name evidence="3" type="ORF">TG4357_02205</name>
</gene>
<evidence type="ECO:0000256" key="1">
    <source>
        <dbReference type="SAM" id="MobiDB-lite"/>
    </source>
</evidence>
<evidence type="ECO:0000313" key="3">
    <source>
        <dbReference type="EMBL" id="CUH66043.1"/>
    </source>
</evidence>
<dbReference type="PANTHER" id="PTHR36302">
    <property type="entry name" value="BLR7088 PROTEIN"/>
    <property type="match status" value="1"/>
</dbReference>
<organism evidence="3 4">
    <name type="scientific">Thalassovita gelatinovora</name>
    <name type="common">Thalassobius gelatinovorus</name>
    <dbReference type="NCBI Taxonomy" id="53501"/>
    <lineage>
        <taxon>Bacteria</taxon>
        <taxon>Pseudomonadati</taxon>
        <taxon>Pseudomonadota</taxon>
        <taxon>Alphaproteobacteria</taxon>
        <taxon>Rhodobacterales</taxon>
        <taxon>Roseobacteraceae</taxon>
        <taxon>Thalassovita</taxon>
    </lineage>
</organism>
<feature type="signal peptide" evidence="2">
    <location>
        <begin position="1"/>
        <end position="22"/>
    </location>
</feature>
<dbReference type="InterPro" id="IPR007410">
    <property type="entry name" value="LpqE-like"/>
</dbReference>
<reference evidence="3 4" key="1">
    <citation type="submission" date="2015-09" db="EMBL/GenBank/DDBJ databases">
        <authorList>
            <consortium name="Swine Surveillance"/>
        </authorList>
    </citation>
    <scope>NUCLEOTIDE SEQUENCE [LARGE SCALE GENOMIC DNA]</scope>
    <source>
        <strain evidence="3 4">CECT 4357</strain>
    </source>
</reference>
<dbReference type="RefSeq" id="WP_058262939.1">
    <property type="nucleotide sequence ID" value="NZ_CP051181.1"/>
</dbReference>
<dbReference type="STRING" id="53501.SAMN04488043_108154"/>
<dbReference type="SUPFAM" id="SSF110087">
    <property type="entry name" value="DR1885-like metal-binding protein"/>
    <property type="match status" value="1"/>
</dbReference>
<dbReference type="InterPro" id="IPR058248">
    <property type="entry name" value="Lxx211020-like"/>
</dbReference>
<evidence type="ECO:0008006" key="5">
    <source>
        <dbReference type="Google" id="ProtNLM"/>
    </source>
</evidence>
<sequence length="169" mass="18160">MSFKSTIFAAVAATVLAVPAFADGIMVKDPYARASSMMSNSGAAFMMIENQTGQDDHLVSASSDAAERVELHTHMENADGVMKMVHVEEGFDLPKDGMIAMQRGGKHVMFLGLKAPFEQDAIVTVTLSFEKAGDVVVEVPVDLNRKPMAGNMDHSKMGHGKMKMGQPSN</sequence>
<dbReference type="Proteomes" id="UP000051587">
    <property type="component" value="Unassembled WGS sequence"/>
</dbReference>
<protein>
    <recommendedName>
        <fullName evidence="5">Copper chaperone PCu(A)C</fullName>
    </recommendedName>
</protein>
<evidence type="ECO:0000256" key="2">
    <source>
        <dbReference type="SAM" id="SignalP"/>
    </source>
</evidence>
<dbReference type="PANTHER" id="PTHR36302:SF1">
    <property type="entry name" value="COPPER CHAPERONE PCU(A)C"/>
    <property type="match status" value="1"/>
</dbReference>
<feature type="region of interest" description="Disordered" evidence="1">
    <location>
        <begin position="147"/>
        <end position="169"/>
    </location>
</feature>
<dbReference type="EMBL" id="CYSA01000019">
    <property type="protein sequence ID" value="CUH66043.1"/>
    <property type="molecule type" value="Genomic_DNA"/>
</dbReference>
<dbReference type="Gene3D" id="2.60.40.1890">
    <property type="entry name" value="PCu(A)C copper chaperone"/>
    <property type="match status" value="1"/>
</dbReference>
<proteinExistence type="predicted"/>
<dbReference type="InterPro" id="IPR036182">
    <property type="entry name" value="PCuAC_sf"/>
</dbReference>
<dbReference type="AlphaFoldDB" id="A0A0P1FDB1"/>
<keyword evidence="2" id="KW-0732">Signal</keyword>
<keyword evidence="4" id="KW-1185">Reference proteome</keyword>
<name>A0A0P1FDB1_THAGE</name>
<feature type="chain" id="PRO_5006062495" description="Copper chaperone PCu(A)C" evidence="2">
    <location>
        <begin position="23"/>
        <end position="169"/>
    </location>
</feature>
<evidence type="ECO:0000313" key="4">
    <source>
        <dbReference type="Proteomes" id="UP000051587"/>
    </source>
</evidence>
<dbReference type="OrthoDB" id="9796962at2"/>
<dbReference type="Pfam" id="PF04314">
    <property type="entry name" value="PCuAC"/>
    <property type="match status" value="1"/>
</dbReference>
<accession>A0A0P1FDB1</accession>